<dbReference type="Proteomes" id="UP000294513">
    <property type="component" value="Unassembled WGS sequence"/>
</dbReference>
<evidence type="ECO:0000313" key="3">
    <source>
        <dbReference type="Proteomes" id="UP000294513"/>
    </source>
</evidence>
<feature type="compositionally biased region" description="Basic and acidic residues" evidence="1">
    <location>
        <begin position="51"/>
        <end position="60"/>
    </location>
</feature>
<sequence>MSADPWEGPTCSECKGRGDIVLTRGNHWLSVECADCHGTGLADAPPPPPRYRPDGYRIPEDGEEYDPDLHGPIPSSRWERPS</sequence>
<gene>
    <name evidence="2" type="ORF">E1298_00045</name>
</gene>
<dbReference type="OrthoDB" id="3479918at2"/>
<dbReference type="EMBL" id="SMKU01000001">
    <property type="protein sequence ID" value="TDD98098.1"/>
    <property type="molecule type" value="Genomic_DNA"/>
</dbReference>
<organism evidence="2 3">
    <name type="scientific">Actinomadura rubrisoli</name>
    <dbReference type="NCBI Taxonomy" id="2530368"/>
    <lineage>
        <taxon>Bacteria</taxon>
        <taxon>Bacillati</taxon>
        <taxon>Actinomycetota</taxon>
        <taxon>Actinomycetes</taxon>
        <taxon>Streptosporangiales</taxon>
        <taxon>Thermomonosporaceae</taxon>
        <taxon>Actinomadura</taxon>
    </lineage>
</organism>
<comment type="caution">
    <text evidence="2">The sequence shown here is derived from an EMBL/GenBank/DDBJ whole genome shotgun (WGS) entry which is preliminary data.</text>
</comment>
<feature type="region of interest" description="Disordered" evidence="1">
    <location>
        <begin position="37"/>
        <end position="82"/>
    </location>
</feature>
<protein>
    <submittedName>
        <fullName evidence="2">Uncharacterized protein</fullName>
    </submittedName>
</protein>
<reference evidence="2 3" key="1">
    <citation type="submission" date="2019-03" db="EMBL/GenBank/DDBJ databases">
        <title>Draft genome sequences of novel Actinobacteria.</title>
        <authorList>
            <person name="Sahin N."/>
            <person name="Ay H."/>
            <person name="Saygin H."/>
        </authorList>
    </citation>
    <scope>NUCLEOTIDE SEQUENCE [LARGE SCALE GENOMIC DNA]</scope>
    <source>
        <strain evidence="2 3">H3C3</strain>
    </source>
</reference>
<dbReference type="RefSeq" id="WP_131888620.1">
    <property type="nucleotide sequence ID" value="NZ_SMKU01000001.1"/>
</dbReference>
<dbReference type="SUPFAM" id="SSF57938">
    <property type="entry name" value="DnaJ/Hsp40 cysteine-rich domain"/>
    <property type="match status" value="1"/>
</dbReference>
<evidence type="ECO:0000313" key="2">
    <source>
        <dbReference type="EMBL" id="TDD98098.1"/>
    </source>
</evidence>
<dbReference type="AlphaFoldDB" id="A0A4R5CDH7"/>
<evidence type="ECO:0000256" key="1">
    <source>
        <dbReference type="SAM" id="MobiDB-lite"/>
    </source>
</evidence>
<accession>A0A4R5CDH7</accession>
<dbReference type="InterPro" id="IPR036410">
    <property type="entry name" value="HSP_DnaJ_Cys-rich_dom_sf"/>
</dbReference>
<keyword evidence="3" id="KW-1185">Reference proteome</keyword>
<name>A0A4R5CDH7_9ACTN</name>
<dbReference type="Gene3D" id="2.10.230.10">
    <property type="entry name" value="Heat shock protein DnaJ, cysteine-rich domain"/>
    <property type="match status" value="1"/>
</dbReference>
<proteinExistence type="predicted"/>